<keyword evidence="4" id="KW-1185">Reference proteome</keyword>
<gene>
    <name evidence="3" type="ORF">QBC46DRAFT_156277</name>
</gene>
<evidence type="ECO:0000256" key="2">
    <source>
        <dbReference type="SAM" id="Phobius"/>
    </source>
</evidence>
<feature type="transmembrane region" description="Helical" evidence="2">
    <location>
        <begin position="31"/>
        <end position="51"/>
    </location>
</feature>
<protein>
    <submittedName>
        <fullName evidence="3">Uncharacterized protein</fullName>
    </submittedName>
</protein>
<organism evidence="3 4">
    <name type="scientific">Diplogelasinospora grovesii</name>
    <dbReference type="NCBI Taxonomy" id="303347"/>
    <lineage>
        <taxon>Eukaryota</taxon>
        <taxon>Fungi</taxon>
        <taxon>Dikarya</taxon>
        <taxon>Ascomycota</taxon>
        <taxon>Pezizomycotina</taxon>
        <taxon>Sordariomycetes</taxon>
        <taxon>Sordariomycetidae</taxon>
        <taxon>Sordariales</taxon>
        <taxon>Diplogelasinosporaceae</taxon>
        <taxon>Diplogelasinospora</taxon>
    </lineage>
</organism>
<name>A0AAN6S3S6_9PEZI</name>
<accession>A0AAN6S3S6</accession>
<feature type="region of interest" description="Disordered" evidence="1">
    <location>
        <begin position="209"/>
        <end position="232"/>
    </location>
</feature>
<keyword evidence="2" id="KW-0812">Transmembrane</keyword>
<keyword evidence="2" id="KW-0472">Membrane</keyword>
<evidence type="ECO:0000256" key="1">
    <source>
        <dbReference type="SAM" id="MobiDB-lite"/>
    </source>
</evidence>
<evidence type="ECO:0000313" key="4">
    <source>
        <dbReference type="Proteomes" id="UP001303473"/>
    </source>
</evidence>
<dbReference type="Proteomes" id="UP001303473">
    <property type="component" value="Unassembled WGS sequence"/>
</dbReference>
<dbReference type="EMBL" id="MU853820">
    <property type="protein sequence ID" value="KAK3938943.1"/>
    <property type="molecule type" value="Genomic_DNA"/>
</dbReference>
<proteinExistence type="predicted"/>
<reference evidence="4" key="1">
    <citation type="journal article" date="2023" name="Mol. Phylogenet. Evol.">
        <title>Genome-scale phylogeny and comparative genomics of the fungal order Sordariales.</title>
        <authorList>
            <person name="Hensen N."/>
            <person name="Bonometti L."/>
            <person name="Westerberg I."/>
            <person name="Brannstrom I.O."/>
            <person name="Guillou S."/>
            <person name="Cros-Aarteil S."/>
            <person name="Calhoun S."/>
            <person name="Haridas S."/>
            <person name="Kuo A."/>
            <person name="Mondo S."/>
            <person name="Pangilinan J."/>
            <person name="Riley R."/>
            <person name="LaButti K."/>
            <person name="Andreopoulos B."/>
            <person name="Lipzen A."/>
            <person name="Chen C."/>
            <person name="Yan M."/>
            <person name="Daum C."/>
            <person name="Ng V."/>
            <person name="Clum A."/>
            <person name="Steindorff A."/>
            <person name="Ohm R.A."/>
            <person name="Martin F."/>
            <person name="Silar P."/>
            <person name="Natvig D.O."/>
            <person name="Lalanne C."/>
            <person name="Gautier V."/>
            <person name="Ament-Velasquez S.L."/>
            <person name="Kruys A."/>
            <person name="Hutchinson M.I."/>
            <person name="Powell A.J."/>
            <person name="Barry K."/>
            <person name="Miller A.N."/>
            <person name="Grigoriev I.V."/>
            <person name="Debuchy R."/>
            <person name="Gladieux P."/>
            <person name="Hiltunen Thoren M."/>
            <person name="Johannesson H."/>
        </authorList>
    </citation>
    <scope>NUCLEOTIDE SEQUENCE [LARGE SCALE GENOMIC DNA]</scope>
    <source>
        <strain evidence="4">CBS 340.73</strain>
    </source>
</reference>
<dbReference type="AlphaFoldDB" id="A0AAN6S3S6"/>
<feature type="compositionally biased region" description="Basic and acidic residues" evidence="1">
    <location>
        <begin position="217"/>
        <end position="232"/>
    </location>
</feature>
<keyword evidence="2" id="KW-1133">Transmembrane helix</keyword>
<sequence>MNDKWGTYKGDMSPTHTDQCCSSFSFFSFRLLSWCFCFSIVLLLLFSLLFGRGPVQPNAGRLEFAPFSSRRPLSHTHHTHLFAACRERNVGTDLLSTPIGKSQWPVYRTRLGLFSLTYSPLFHTPFFDSLKWDELERETQTMFCFGLCGGHPSCLTILPLVLALLIPPRRRGDPAAGAFQPMRTQTHHPGSMPSHCLVKAGRRWRSFHTDVPLPPPELEKRERLTGSNELKY</sequence>
<evidence type="ECO:0000313" key="3">
    <source>
        <dbReference type="EMBL" id="KAK3938943.1"/>
    </source>
</evidence>
<comment type="caution">
    <text evidence="3">The sequence shown here is derived from an EMBL/GenBank/DDBJ whole genome shotgun (WGS) entry which is preliminary data.</text>
</comment>